<reference evidence="2 3" key="1">
    <citation type="submission" date="2016-03" db="EMBL/GenBank/DDBJ databases">
        <authorList>
            <person name="Ploux O."/>
        </authorList>
    </citation>
    <scope>NUCLEOTIDE SEQUENCE [LARGE SCALE GENOMIC DNA]</scope>
    <source>
        <strain evidence="2 3">URUG2</strain>
    </source>
</reference>
<feature type="signal peptide" evidence="1">
    <location>
        <begin position="1"/>
        <end position="15"/>
    </location>
</feature>
<feature type="chain" id="PRO_5013904712" evidence="1">
    <location>
        <begin position="16"/>
        <end position="213"/>
    </location>
</feature>
<dbReference type="Proteomes" id="UP000225277">
    <property type="component" value="Unassembled WGS sequence"/>
</dbReference>
<proteinExistence type="predicted"/>
<dbReference type="RefSeq" id="XP_023626349.1">
    <property type="nucleotide sequence ID" value="XM_023770581.1"/>
</dbReference>
<evidence type="ECO:0000313" key="3">
    <source>
        <dbReference type="Proteomes" id="UP000225277"/>
    </source>
</evidence>
<dbReference type="EMBL" id="FJUY01000007">
    <property type="protein sequence ID" value="CZT19459.1"/>
    <property type="molecule type" value="Genomic_DNA"/>
</dbReference>
<keyword evidence="1" id="KW-0732">Signal</keyword>
<gene>
    <name evidence="2" type="ORF">RCC_05310</name>
</gene>
<name>A0A2D3VCU0_9PEZI</name>
<evidence type="ECO:0000313" key="2">
    <source>
        <dbReference type="EMBL" id="CZT19459.1"/>
    </source>
</evidence>
<dbReference type="AlphaFoldDB" id="A0A2D3VCU0"/>
<protein>
    <submittedName>
        <fullName evidence="2">Uncharacterized protein</fullName>
    </submittedName>
</protein>
<keyword evidence="3" id="KW-1185">Reference proteome</keyword>
<evidence type="ECO:0000256" key="1">
    <source>
        <dbReference type="SAM" id="SignalP"/>
    </source>
</evidence>
<organism evidence="2 3">
    <name type="scientific">Ramularia collo-cygni</name>
    <dbReference type="NCBI Taxonomy" id="112498"/>
    <lineage>
        <taxon>Eukaryota</taxon>
        <taxon>Fungi</taxon>
        <taxon>Dikarya</taxon>
        <taxon>Ascomycota</taxon>
        <taxon>Pezizomycotina</taxon>
        <taxon>Dothideomycetes</taxon>
        <taxon>Dothideomycetidae</taxon>
        <taxon>Mycosphaerellales</taxon>
        <taxon>Mycosphaerellaceae</taxon>
        <taxon>Ramularia</taxon>
    </lineage>
</organism>
<sequence>MRFLPLAASVAAVQGFAVTLPGAQTPIIDLEIHIHNDHGPGGLLGGMSEGISSDMPSDMSTFEGPSEYAVSGQYDRGLVEFVTPNGNTEVIAGVANNGNALISYWNGTWWPEFYQPYKPYNAGGNFNRSLSMYAINETVYITGVTMSGNLVLKTFRDKVFYPKQISWILLDEVQCVGTPALASHDNKTLSIVARTQSGGAHSQVVRHQHRLAI</sequence>
<dbReference type="GeneID" id="35600473"/>
<accession>A0A2D3VCU0</accession>